<dbReference type="Proteomes" id="UP000286246">
    <property type="component" value="Unassembled WGS sequence"/>
</dbReference>
<protein>
    <submittedName>
        <fullName evidence="1">Uncharacterized protein</fullName>
    </submittedName>
</protein>
<gene>
    <name evidence="1" type="ORF">DFQ12_5365</name>
</gene>
<reference evidence="1 2" key="1">
    <citation type="submission" date="2018-09" db="EMBL/GenBank/DDBJ databases">
        <title>Genomic Encyclopedia of Type Strains, Phase III (KMG-III): the genomes of soil and plant-associated and newly described type strains.</title>
        <authorList>
            <person name="Whitman W."/>
        </authorList>
    </citation>
    <scope>NUCLEOTIDE SEQUENCE [LARGE SCALE GENOMIC DNA]</scope>
    <source>
        <strain evidence="1 2">CECT 7938</strain>
    </source>
</reference>
<evidence type="ECO:0000313" key="1">
    <source>
        <dbReference type="EMBL" id="RKE42455.1"/>
    </source>
</evidence>
<dbReference type="AlphaFoldDB" id="A0A420ADF4"/>
<accession>A0A420ADF4</accession>
<name>A0A420ADF4_SPHD1</name>
<evidence type="ECO:0000313" key="2">
    <source>
        <dbReference type="Proteomes" id="UP000286246"/>
    </source>
</evidence>
<sequence>MSRFIKKPQIFSEALIIKYYFLRATYSQFKTSVLSAPRQHA</sequence>
<comment type="caution">
    <text evidence="1">The sequence shown here is derived from an EMBL/GenBank/DDBJ whole genome shotgun (WGS) entry which is preliminary data.</text>
</comment>
<keyword evidence="2" id="KW-1185">Reference proteome</keyword>
<proteinExistence type="predicted"/>
<dbReference type="EMBL" id="RAPY01000008">
    <property type="protein sequence ID" value="RKE42455.1"/>
    <property type="molecule type" value="Genomic_DNA"/>
</dbReference>
<organism evidence="1 2">
    <name type="scientific">Sphingobacterium detergens</name>
    <dbReference type="NCBI Taxonomy" id="1145106"/>
    <lineage>
        <taxon>Bacteria</taxon>
        <taxon>Pseudomonadati</taxon>
        <taxon>Bacteroidota</taxon>
        <taxon>Sphingobacteriia</taxon>
        <taxon>Sphingobacteriales</taxon>
        <taxon>Sphingobacteriaceae</taxon>
        <taxon>Sphingobacterium</taxon>
    </lineage>
</organism>